<dbReference type="PANTHER" id="PTHR46652">
    <property type="entry name" value="LEUCINE-RICH REPEAT AND IQ DOMAIN-CONTAINING PROTEIN 1-RELATED"/>
    <property type="match status" value="1"/>
</dbReference>
<dbReference type="InterPro" id="IPR050836">
    <property type="entry name" value="SDS22/Internalin_LRR"/>
</dbReference>
<dbReference type="InParanoid" id="A0A644EXT6"/>
<dbReference type="AlphaFoldDB" id="A0A644EXT6"/>
<dbReference type="PANTHER" id="PTHR46652:SF3">
    <property type="entry name" value="LEUCINE-RICH REPEAT-CONTAINING PROTEIN 9"/>
    <property type="match status" value="1"/>
</dbReference>
<keyword evidence="1" id="KW-0433">Leucine-rich repeat</keyword>
<reference evidence="3 4" key="1">
    <citation type="journal article" date="2007" name="Science">
        <title>Genomic minimalism in the early diverging intestinal parasite Giardia lamblia.</title>
        <authorList>
            <person name="Morrison H.G."/>
            <person name="McArthur A.G."/>
            <person name="Gillin F.D."/>
            <person name="Aley S.B."/>
            <person name="Adam R.D."/>
            <person name="Olsen G.J."/>
            <person name="Best A.A."/>
            <person name="Cande W.Z."/>
            <person name="Chen F."/>
            <person name="Cipriano M.J."/>
            <person name="Davids B.J."/>
            <person name="Dawson S.C."/>
            <person name="Elmendorf H.G."/>
            <person name="Hehl A.B."/>
            <person name="Holder M.E."/>
            <person name="Huse S.M."/>
            <person name="Kim U.U."/>
            <person name="Lasek-Nesselquist E."/>
            <person name="Manning G."/>
            <person name="Nigam A."/>
            <person name="Nixon J.E."/>
            <person name="Palm D."/>
            <person name="Passamaneck N.E."/>
            <person name="Prabhu A."/>
            <person name="Reich C.I."/>
            <person name="Reiner D.S."/>
            <person name="Samuelson J."/>
            <person name="Svard S.G."/>
            <person name="Sogin M.L."/>
        </authorList>
    </citation>
    <scope>NUCLEOTIDE SEQUENCE [LARGE SCALE GENOMIC DNA]</scope>
    <source>
        <strain evidence="3 4">WB C6</strain>
    </source>
</reference>
<dbReference type="SUPFAM" id="SSF52058">
    <property type="entry name" value="L domain-like"/>
    <property type="match status" value="1"/>
</dbReference>
<accession>A0A644EXT6</accession>
<dbReference type="InterPro" id="IPR032675">
    <property type="entry name" value="LRR_dom_sf"/>
</dbReference>
<evidence type="ECO:0000256" key="1">
    <source>
        <dbReference type="ARBA" id="ARBA00022614"/>
    </source>
</evidence>
<sequence>MNHPGVKLAIARYSRTAINKNASETQKPLLITSIHIDSGGLTSLPRLSFFPAATKLQASHNKITEILDNWNDKIEDVDLSDNQLTSFPEIGGVMLMSLNLSENALRNITIPRQLPHLMELNLSIQCEKQAAPTDSGGFCSVFSDSFSQSLFDNCPQLQSINISMTGITSLSCLERCDSLRQIICLKNPIENLQDVLPFLHDRLIYLDLSDCPVAKDRRLFEAVCAKCPDLSFFNSKRYTEQQVRFTGSKYLREQKRRDISSKDQARKS</sequence>
<evidence type="ECO:0000313" key="3">
    <source>
        <dbReference type="EMBL" id="KAE8301245.1"/>
    </source>
</evidence>
<name>A0A644EXT6_GIAIC</name>
<evidence type="ECO:0000256" key="2">
    <source>
        <dbReference type="ARBA" id="ARBA00022737"/>
    </source>
</evidence>
<dbReference type="Proteomes" id="UP000001548">
    <property type="component" value="Unassembled WGS sequence"/>
</dbReference>
<dbReference type="Gene3D" id="3.80.10.10">
    <property type="entry name" value="Ribonuclease Inhibitor"/>
    <property type="match status" value="2"/>
</dbReference>
<gene>
    <name evidence="3" type="ORF">GL50803_0016006</name>
</gene>
<evidence type="ECO:0008006" key="5">
    <source>
        <dbReference type="Google" id="ProtNLM"/>
    </source>
</evidence>
<comment type="caution">
    <text evidence="3">The sequence shown here is derived from an EMBL/GenBank/DDBJ whole genome shotgun (WGS) entry which is preliminary data.</text>
</comment>
<evidence type="ECO:0000313" key="4">
    <source>
        <dbReference type="Proteomes" id="UP000001548"/>
    </source>
</evidence>
<organism evidence="3 4">
    <name type="scientific">Giardia intestinalis (strain ATCC 50803 / WB clone C6)</name>
    <name type="common">Giardia lamblia</name>
    <dbReference type="NCBI Taxonomy" id="184922"/>
    <lineage>
        <taxon>Eukaryota</taxon>
        <taxon>Metamonada</taxon>
        <taxon>Diplomonadida</taxon>
        <taxon>Hexamitidae</taxon>
        <taxon>Giardiinae</taxon>
        <taxon>Giardia</taxon>
    </lineage>
</organism>
<keyword evidence="2" id="KW-0677">Repeat</keyword>
<dbReference type="EMBL" id="AACB03000005">
    <property type="protein sequence ID" value="KAE8301245.1"/>
    <property type="molecule type" value="Genomic_DNA"/>
</dbReference>
<keyword evidence="4" id="KW-1185">Reference proteome</keyword>
<proteinExistence type="predicted"/>
<protein>
    <recommendedName>
        <fullName evidence="5">Leucine-rich repeat protein</fullName>
    </recommendedName>
</protein>